<comment type="caution">
    <text evidence="16">The sequence shown here is derived from an EMBL/GenBank/DDBJ whole genome shotgun (WGS) entry which is preliminary data.</text>
</comment>
<comment type="subcellular location">
    <subcellularLocation>
        <location evidence="2">Periplasm</location>
    </subcellularLocation>
</comment>
<dbReference type="Gene3D" id="2.40.10.120">
    <property type="match status" value="1"/>
</dbReference>
<feature type="domain" description="PDZ" evidence="15">
    <location>
        <begin position="296"/>
        <end position="387"/>
    </location>
</feature>
<reference evidence="16 17" key="1">
    <citation type="submission" date="2021-11" db="EMBL/GenBank/DDBJ databases">
        <authorList>
            <person name="Liang Q."/>
            <person name="Mou H."/>
            <person name="Liu Z."/>
        </authorList>
    </citation>
    <scope>NUCLEOTIDE SEQUENCE [LARGE SCALE GENOMIC DNA]</scope>
    <source>
        <strain evidence="16 17">CHU3</strain>
    </source>
</reference>
<feature type="region of interest" description="Disordered" evidence="14">
    <location>
        <begin position="397"/>
        <end position="422"/>
    </location>
</feature>
<dbReference type="PRINTS" id="PR00834">
    <property type="entry name" value="PROTEASES2C"/>
</dbReference>
<dbReference type="SUPFAM" id="SSF50494">
    <property type="entry name" value="Trypsin-like serine proteases"/>
    <property type="match status" value="1"/>
</dbReference>
<feature type="domain" description="PDZ" evidence="15">
    <location>
        <begin position="421"/>
        <end position="495"/>
    </location>
</feature>
<dbReference type="InterPro" id="IPR009003">
    <property type="entry name" value="Peptidase_S1_PA"/>
</dbReference>
<evidence type="ECO:0000256" key="11">
    <source>
        <dbReference type="ARBA" id="ARBA00022825"/>
    </source>
</evidence>
<dbReference type="InterPro" id="IPR001940">
    <property type="entry name" value="Peptidase_S1C"/>
</dbReference>
<dbReference type="SMART" id="SM00228">
    <property type="entry name" value="PDZ"/>
    <property type="match status" value="2"/>
</dbReference>
<dbReference type="Pfam" id="PF17820">
    <property type="entry name" value="PDZ_6"/>
    <property type="match status" value="1"/>
</dbReference>
<dbReference type="EC" id="3.4.21.107" evidence="4"/>
<keyword evidence="6" id="KW-0645">Protease</keyword>
<keyword evidence="8" id="KW-0677">Repeat</keyword>
<protein>
    <recommendedName>
        <fullName evidence="5">Probable periplasmic serine endoprotease DegP-like</fullName>
        <ecNumber evidence="4">3.4.21.107</ecNumber>
    </recommendedName>
    <alternativeName>
        <fullName evidence="13">Protease Do</fullName>
    </alternativeName>
</protein>
<keyword evidence="11" id="KW-0720">Serine protease</keyword>
<keyword evidence="12" id="KW-0346">Stress response</keyword>
<evidence type="ECO:0000256" key="1">
    <source>
        <dbReference type="ARBA" id="ARBA00001772"/>
    </source>
</evidence>
<evidence type="ECO:0000256" key="10">
    <source>
        <dbReference type="ARBA" id="ARBA00022801"/>
    </source>
</evidence>
<dbReference type="InterPro" id="IPR011782">
    <property type="entry name" value="Pept_S1C_Do"/>
</dbReference>
<feature type="compositionally biased region" description="Polar residues" evidence="14">
    <location>
        <begin position="403"/>
        <end position="417"/>
    </location>
</feature>
<dbReference type="PROSITE" id="PS50106">
    <property type="entry name" value="PDZ"/>
    <property type="match status" value="2"/>
</dbReference>
<keyword evidence="9" id="KW-0574">Periplasm</keyword>
<evidence type="ECO:0000256" key="13">
    <source>
        <dbReference type="ARBA" id="ARBA00032850"/>
    </source>
</evidence>
<dbReference type="InterPro" id="IPR036034">
    <property type="entry name" value="PDZ_sf"/>
</dbReference>
<dbReference type="Proteomes" id="UP001209701">
    <property type="component" value="Unassembled WGS sequence"/>
</dbReference>
<evidence type="ECO:0000256" key="8">
    <source>
        <dbReference type="ARBA" id="ARBA00022737"/>
    </source>
</evidence>
<dbReference type="SUPFAM" id="SSF50156">
    <property type="entry name" value="PDZ domain-like"/>
    <property type="match status" value="2"/>
</dbReference>
<evidence type="ECO:0000313" key="16">
    <source>
        <dbReference type="EMBL" id="MCV2371313.1"/>
    </source>
</evidence>
<dbReference type="RefSeq" id="WP_263573893.1">
    <property type="nucleotide sequence ID" value="NZ_JAJIRN010000014.1"/>
</dbReference>
<keyword evidence="10" id="KW-0378">Hydrolase</keyword>
<dbReference type="InterPro" id="IPR041489">
    <property type="entry name" value="PDZ_6"/>
</dbReference>
<keyword evidence="7" id="KW-0732">Signal</keyword>
<evidence type="ECO:0000259" key="15">
    <source>
        <dbReference type="PROSITE" id="PS50106"/>
    </source>
</evidence>
<name>A0ABT2YML5_9BURK</name>
<sequence length="505" mass="52699">MKRHTVFFTLMLLGALFGLAGQATGLDLFGWFPKKVAASGPAASAAMAPPGAGPLAAPASAALAESPPAALSYRSIVRQSAPAVVGVTVAGSHKLEEGEFPPGLEDPFLQFFRGLPGFQGRLPWNDVPFRSQASGFIISSDGVVLTNAHVVREAKEVTVKLSDRREFKAKVLGADPSTDVAVLRINAKNLPTVRMGEVSRLQVGDPVLAIGSPFGFEQSATQGIVSAMGRSLPGDAAVPFIQTDAAVNPGNSGGPLFDASGAVVGINAQIFSRSGGYQGLSFAIPIDVALKVKDQILATGKASHARLGVRIQELDQALAESFGLSRPEGALIVLVQRGSAAAAAGLRAGDVITELNGVAIKHSAELSSRIQMSAAGETVRLKIWRDRAWRELMAKLGAAEEGQPQTPSARSAPQNMPHSPLGLQLRPLSKEEREQTGLDGGLLVIAVAGAAVRAGLRPGDVLLTFNGVPLVSVEQLRALLEKSSKAAALLVERDGIRQFVPLELE</sequence>
<evidence type="ECO:0000256" key="3">
    <source>
        <dbReference type="ARBA" id="ARBA00010541"/>
    </source>
</evidence>
<evidence type="ECO:0000256" key="7">
    <source>
        <dbReference type="ARBA" id="ARBA00022729"/>
    </source>
</evidence>
<gene>
    <name evidence="16" type="ORF">LNV07_24755</name>
</gene>
<dbReference type="Gene3D" id="2.30.42.10">
    <property type="match status" value="2"/>
</dbReference>
<evidence type="ECO:0000256" key="12">
    <source>
        <dbReference type="ARBA" id="ARBA00023016"/>
    </source>
</evidence>
<comment type="catalytic activity">
    <reaction evidence="1">
        <text>Acts on substrates that are at least partially unfolded. The cleavage site P1 residue is normally between a pair of hydrophobic residues, such as Val-|-Val.</text>
        <dbReference type="EC" id="3.4.21.107"/>
    </reaction>
</comment>
<dbReference type="Pfam" id="PF13365">
    <property type="entry name" value="Trypsin_2"/>
    <property type="match status" value="1"/>
</dbReference>
<evidence type="ECO:0000256" key="2">
    <source>
        <dbReference type="ARBA" id="ARBA00004418"/>
    </source>
</evidence>
<evidence type="ECO:0000256" key="9">
    <source>
        <dbReference type="ARBA" id="ARBA00022764"/>
    </source>
</evidence>
<evidence type="ECO:0000256" key="6">
    <source>
        <dbReference type="ARBA" id="ARBA00022670"/>
    </source>
</evidence>
<dbReference type="PANTHER" id="PTHR22939:SF130">
    <property type="entry name" value="PERIPLASMIC SERINE ENDOPROTEASE DEGP-LIKE-RELATED"/>
    <property type="match status" value="1"/>
</dbReference>
<accession>A0ABT2YML5</accession>
<evidence type="ECO:0000313" key="17">
    <source>
        <dbReference type="Proteomes" id="UP001209701"/>
    </source>
</evidence>
<dbReference type="Pfam" id="PF13180">
    <property type="entry name" value="PDZ_2"/>
    <property type="match status" value="1"/>
</dbReference>
<comment type="similarity">
    <text evidence="3">Belongs to the peptidase S1C family.</text>
</comment>
<evidence type="ECO:0000256" key="14">
    <source>
        <dbReference type="SAM" id="MobiDB-lite"/>
    </source>
</evidence>
<organism evidence="16 17">
    <name type="scientific">Roseateles oligotrophus</name>
    <dbReference type="NCBI Taxonomy" id="1769250"/>
    <lineage>
        <taxon>Bacteria</taxon>
        <taxon>Pseudomonadati</taxon>
        <taxon>Pseudomonadota</taxon>
        <taxon>Betaproteobacteria</taxon>
        <taxon>Burkholderiales</taxon>
        <taxon>Sphaerotilaceae</taxon>
        <taxon>Roseateles</taxon>
    </lineage>
</organism>
<evidence type="ECO:0000256" key="5">
    <source>
        <dbReference type="ARBA" id="ARBA00013958"/>
    </source>
</evidence>
<proteinExistence type="inferred from homology"/>
<dbReference type="EMBL" id="JAJIRN010000014">
    <property type="protein sequence ID" value="MCV2371313.1"/>
    <property type="molecule type" value="Genomic_DNA"/>
</dbReference>
<keyword evidence="17" id="KW-1185">Reference proteome</keyword>
<dbReference type="PANTHER" id="PTHR22939">
    <property type="entry name" value="SERINE PROTEASE FAMILY S1C HTRA-RELATED"/>
    <property type="match status" value="1"/>
</dbReference>
<evidence type="ECO:0000256" key="4">
    <source>
        <dbReference type="ARBA" id="ARBA00013035"/>
    </source>
</evidence>
<dbReference type="NCBIfam" id="TIGR02037">
    <property type="entry name" value="degP_htrA_DO"/>
    <property type="match status" value="1"/>
</dbReference>
<dbReference type="InterPro" id="IPR001478">
    <property type="entry name" value="PDZ"/>
</dbReference>